<reference evidence="2" key="1">
    <citation type="submission" date="2015-01" db="EMBL/GenBank/DDBJ databases">
        <authorList>
            <person name="Aksoy S."/>
            <person name="Warren W."/>
            <person name="Wilson R.K."/>
        </authorList>
    </citation>
    <scope>NUCLEOTIDE SEQUENCE [LARGE SCALE GENOMIC DNA]</scope>
    <source>
        <strain evidence="2">IAEA</strain>
    </source>
</reference>
<protein>
    <submittedName>
        <fullName evidence="1">Uncharacterized protein</fullName>
    </submittedName>
</protein>
<keyword evidence="2" id="KW-1185">Reference proteome</keyword>
<name>A0A1B0B2Q3_9MUSC</name>
<organism evidence="1 2">
    <name type="scientific">Glossina palpalis gambiensis</name>
    <dbReference type="NCBI Taxonomy" id="67801"/>
    <lineage>
        <taxon>Eukaryota</taxon>
        <taxon>Metazoa</taxon>
        <taxon>Ecdysozoa</taxon>
        <taxon>Arthropoda</taxon>
        <taxon>Hexapoda</taxon>
        <taxon>Insecta</taxon>
        <taxon>Pterygota</taxon>
        <taxon>Neoptera</taxon>
        <taxon>Endopterygota</taxon>
        <taxon>Diptera</taxon>
        <taxon>Brachycera</taxon>
        <taxon>Muscomorpha</taxon>
        <taxon>Hippoboscoidea</taxon>
        <taxon>Glossinidae</taxon>
        <taxon>Glossina</taxon>
    </lineage>
</organism>
<accession>A0A1B0B2Q3</accession>
<proteinExistence type="predicted"/>
<evidence type="ECO:0000313" key="1">
    <source>
        <dbReference type="EnsemblMetazoa" id="GPPI016994-PA"/>
    </source>
</evidence>
<dbReference type="EMBL" id="JXJN01007687">
    <property type="status" value="NOT_ANNOTATED_CDS"/>
    <property type="molecule type" value="Genomic_DNA"/>
</dbReference>
<sequence>MALELLQPPGQSDDLNSSTYVGHRELLIYPAKECLTMAPVVAGQYRKHLRHKEKSEQTYLQNVVKRRVIDDHYLSLRFHVIALCENVDKPVVDLELWNKRAIKDYLSMSAIEPRTYVETDPETSTDRK</sequence>
<reference evidence="1" key="2">
    <citation type="submission" date="2020-05" db="UniProtKB">
        <authorList>
            <consortium name="EnsemblMetazoa"/>
        </authorList>
    </citation>
    <scope>IDENTIFICATION</scope>
    <source>
        <strain evidence="1">IAEA</strain>
    </source>
</reference>
<evidence type="ECO:0000313" key="2">
    <source>
        <dbReference type="Proteomes" id="UP000092460"/>
    </source>
</evidence>
<dbReference type="Proteomes" id="UP000092460">
    <property type="component" value="Unassembled WGS sequence"/>
</dbReference>
<dbReference type="VEuPathDB" id="VectorBase:GPPI016994"/>
<dbReference type="AlphaFoldDB" id="A0A1B0B2Q3"/>
<dbReference type="EnsemblMetazoa" id="GPPI016994-RA">
    <property type="protein sequence ID" value="GPPI016994-PA"/>
    <property type="gene ID" value="GPPI016994"/>
</dbReference>